<dbReference type="Proteomes" id="UP000813824">
    <property type="component" value="Unassembled WGS sequence"/>
</dbReference>
<organism evidence="3 4">
    <name type="scientific">Cristinia sonorae</name>
    <dbReference type="NCBI Taxonomy" id="1940300"/>
    <lineage>
        <taxon>Eukaryota</taxon>
        <taxon>Fungi</taxon>
        <taxon>Dikarya</taxon>
        <taxon>Basidiomycota</taxon>
        <taxon>Agaricomycotina</taxon>
        <taxon>Agaricomycetes</taxon>
        <taxon>Agaricomycetidae</taxon>
        <taxon>Agaricales</taxon>
        <taxon>Pleurotineae</taxon>
        <taxon>Stephanosporaceae</taxon>
        <taxon>Cristinia</taxon>
    </lineage>
</organism>
<accession>A0A8K0XL46</accession>
<feature type="signal peptide" evidence="2">
    <location>
        <begin position="1"/>
        <end position="17"/>
    </location>
</feature>
<feature type="chain" id="PRO_5035447395" evidence="2">
    <location>
        <begin position="18"/>
        <end position="619"/>
    </location>
</feature>
<keyword evidence="2" id="KW-0732">Signal</keyword>
<dbReference type="AlphaFoldDB" id="A0A8K0XL46"/>
<dbReference type="InterPro" id="IPR019026">
    <property type="entry name" value="Peptidase_M64_IgA"/>
</dbReference>
<gene>
    <name evidence="3" type="ORF">BXZ70DRAFT_553424</name>
</gene>
<evidence type="ECO:0000256" key="1">
    <source>
        <dbReference type="SAM" id="MobiDB-lite"/>
    </source>
</evidence>
<name>A0A8K0XL46_9AGAR</name>
<dbReference type="EMBL" id="JAEVFJ010000043">
    <property type="protein sequence ID" value="KAH8085940.1"/>
    <property type="molecule type" value="Genomic_DNA"/>
</dbReference>
<dbReference type="Gene3D" id="3.40.390.10">
    <property type="entry name" value="Collagenase (Catalytic Domain)"/>
    <property type="match status" value="1"/>
</dbReference>
<keyword evidence="4" id="KW-1185">Reference proteome</keyword>
<comment type="caution">
    <text evidence="3">The sequence shown here is derived from an EMBL/GenBank/DDBJ whole genome shotgun (WGS) entry which is preliminary data.</text>
</comment>
<sequence>MKVSFSLPFLLFPLALCIDRYTRPKELILERDPNSGSCSTIAFRDTQVFRNLEQGESHVSKLKTVHGLERLSVIAHDDTTVLNKAYSLCSDFEALPEPGDRLSGTAPNAQEVLSPPEADGRKPKLKIEPLLRSGPSNNRVDLVFFSDGYLAEEKEKFIADAKRLADDISNNHTFNTVKPLLNFWTAFTPSKESGIGVGGKPKDTPYGLYRDGTELRGVYYSKPEVARAACLSMGDQCDYPILMGNDPFYGGLGGEFTVITPSLANGALVLRHELGHSVIEVGEEYDGGFAYFGVNALNELAAPIPWSHWLSPPPTHTHEANTVTARRRVERSVMPMQAYPWTLLNTSSPWKVQFSSSGQYPRHLARFSLSGLPSASDLSVTLDGKDLPWSPRQDIGIDRWHYDIHMNTSLSDGLHELSFQLKNKKLEGSAQLCSSEILEFGTEEEFVSKPGHYSLYPTFSETNTTSYRPTNEDCLMRIVTTPDFCKACLEGLWLSLLRRVDFIDSISASCEQIGVSPPRFNRVLDLSLVPLAQFRLPPEDDLQATARVPEESYTIRWFKDGAELEEFEGKTRVEVDDKDGQGVGLYTLEVMFKTEEVRIDTDGLLKSGGDFLVAETCGH</sequence>
<evidence type="ECO:0000313" key="3">
    <source>
        <dbReference type="EMBL" id="KAH8085940.1"/>
    </source>
</evidence>
<evidence type="ECO:0000256" key="2">
    <source>
        <dbReference type="SAM" id="SignalP"/>
    </source>
</evidence>
<protein>
    <submittedName>
        <fullName evidence="3">IgA peptidase M64-domain-containing protein</fullName>
    </submittedName>
</protein>
<feature type="region of interest" description="Disordered" evidence="1">
    <location>
        <begin position="99"/>
        <end position="123"/>
    </location>
</feature>
<reference evidence="3" key="1">
    <citation type="journal article" date="2021" name="New Phytol.">
        <title>Evolutionary innovations through gain and loss of genes in the ectomycorrhizal Boletales.</title>
        <authorList>
            <person name="Wu G."/>
            <person name="Miyauchi S."/>
            <person name="Morin E."/>
            <person name="Kuo A."/>
            <person name="Drula E."/>
            <person name="Varga T."/>
            <person name="Kohler A."/>
            <person name="Feng B."/>
            <person name="Cao Y."/>
            <person name="Lipzen A."/>
            <person name="Daum C."/>
            <person name="Hundley H."/>
            <person name="Pangilinan J."/>
            <person name="Johnson J."/>
            <person name="Barry K."/>
            <person name="LaButti K."/>
            <person name="Ng V."/>
            <person name="Ahrendt S."/>
            <person name="Min B."/>
            <person name="Choi I.G."/>
            <person name="Park H."/>
            <person name="Plett J.M."/>
            <person name="Magnuson J."/>
            <person name="Spatafora J.W."/>
            <person name="Nagy L.G."/>
            <person name="Henrissat B."/>
            <person name="Grigoriev I.V."/>
            <person name="Yang Z.L."/>
            <person name="Xu J."/>
            <person name="Martin F.M."/>
        </authorList>
    </citation>
    <scope>NUCLEOTIDE SEQUENCE</scope>
    <source>
        <strain evidence="3">KKN 215</strain>
    </source>
</reference>
<dbReference type="OrthoDB" id="2961863at2759"/>
<evidence type="ECO:0000313" key="4">
    <source>
        <dbReference type="Proteomes" id="UP000813824"/>
    </source>
</evidence>
<dbReference type="Pfam" id="PF09471">
    <property type="entry name" value="Peptidase_M64"/>
    <property type="match status" value="1"/>
</dbReference>
<dbReference type="InterPro" id="IPR024079">
    <property type="entry name" value="MetalloPept_cat_dom_sf"/>
</dbReference>
<proteinExistence type="predicted"/>
<dbReference type="GO" id="GO:0008237">
    <property type="term" value="F:metallopeptidase activity"/>
    <property type="evidence" value="ECO:0007669"/>
    <property type="project" value="InterPro"/>
</dbReference>